<dbReference type="HOGENOM" id="CLU_010974_5_0_1"/>
<keyword evidence="6" id="KW-1133">Transmembrane helix</keyword>
<reference evidence="11 12" key="1">
    <citation type="journal article" date="2009" name="Nat. Biotechnol.">
        <title>Genome sequence of the recombinant protein production host Pichia pastoris.</title>
        <authorList>
            <person name="De Schutter K."/>
            <person name="Lin Y.C."/>
            <person name="Tiels P."/>
            <person name="Van Hecke A."/>
            <person name="Glinka S."/>
            <person name="Weber-Lehmann J."/>
            <person name="Rouze P."/>
            <person name="Van de Peer Y."/>
            <person name="Callewaert N."/>
        </authorList>
    </citation>
    <scope>NUCLEOTIDE SEQUENCE [LARGE SCALE GENOMIC DNA]</scope>
    <source>
        <strain evidence="12">GS115 / ATCC 20864</strain>
    </source>
</reference>
<dbReference type="InParanoid" id="C4QW07"/>
<evidence type="ECO:0000256" key="8">
    <source>
        <dbReference type="ARBA" id="ARBA00023136"/>
    </source>
</evidence>
<proteinExistence type="inferred from homology"/>
<dbReference type="InterPro" id="IPR025483">
    <property type="entry name" value="Lipase_euk"/>
</dbReference>
<dbReference type="OrthoDB" id="9974421at2759"/>
<feature type="active site" description="Nucleophile" evidence="9">
    <location>
        <position position="178"/>
    </location>
</feature>
<evidence type="ECO:0000313" key="12">
    <source>
        <dbReference type="Proteomes" id="UP000000314"/>
    </source>
</evidence>
<dbReference type="EMBL" id="FN392319">
    <property type="protein sequence ID" value="CAY67430.1"/>
    <property type="molecule type" value="Genomic_DNA"/>
</dbReference>
<dbReference type="OMA" id="GYPYEKY"/>
<dbReference type="eggNOG" id="KOG2624">
    <property type="taxonomic scope" value="Eukaryota"/>
</dbReference>
<feature type="domain" description="Partial AB-hydrolase lipase" evidence="10">
    <location>
        <begin position="44"/>
        <end position="100"/>
    </location>
</feature>
<evidence type="ECO:0000256" key="1">
    <source>
        <dbReference type="ARBA" id="ARBA00004167"/>
    </source>
</evidence>
<feature type="active site" description="Charge relay system" evidence="9">
    <location>
        <position position="377"/>
    </location>
</feature>
<keyword evidence="8" id="KW-0472">Membrane</keyword>
<evidence type="ECO:0000256" key="6">
    <source>
        <dbReference type="ARBA" id="ARBA00022989"/>
    </source>
</evidence>
<dbReference type="Pfam" id="PF04083">
    <property type="entry name" value="Abhydro_lipase"/>
    <property type="match status" value="1"/>
</dbReference>
<dbReference type="Gene3D" id="3.40.50.1820">
    <property type="entry name" value="alpha/beta hydrolase"/>
    <property type="match status" value="1"/>
</dbReference>
<dbReference type="InterPro" id="IPR006693">
    <property type="entry name" value="AB_hydrolase_lipase"/>
</dbReference>
<dbReference type="STRING" id="644223.C4QW07"/>
<dbReference type="PIRSF" id="PIRSF000862">
    <property type="entry name" value="Steryl_ester_lip"/>
    <property type="match status" value="1"/>
</dbReference>
<dbReference type="GeneID" id="8197909"/>
<dbReference type="PANTHER" id="PTHR11005">
    <property type="entry name" value="LYSOSOMAL ACID LIPASE-RELATED"/>
    <property type="match status" value="1"/>
</dbReference>
<keyword evidence="12" id="KW-1185">Reference proteome</keyword>
<keyword evidence="7" id="KW-0443">Lipid metabolism</keyword>
<name>C4QW07_KOMPG</name>
<keyword evidence="4 11" id="KW-0378">Hydrolase</keyword>
<dbReference type="AlphaFoldDB" id="C4QW07"/>
<dbReference type="GO" id="GO:0016788">
    <property type="term" value="F:hydrolase activity, acting on ester bonds"/>
    <property type="evidence" value="ECO:0007669"/>
    <property type="project" value="InterPro"/>
</dbReference>
<dbReference type="RefSeq" id="XP_002489711.1">
    <property type="nucleotide sequence ID" value="XM_002489666.1"/>
</dbReference>
<dbReference type="FunFam" id="3.40.50.1820:FF:000095">
    <property type="entry name" value="Triglyceride lipase-cholesterol esterase"/>
    <property type="match status" value="1"/>
</dbReference>
<comment type="similarity">
    <text evidence="2">Belongs to the AB hydrolase superfamily. Lipase family.</text>
</comment>
<keyword evidence="5" id="KW-0442">Lipid degradation</keyword>
<dbReference type="GO" id="GO:0016042">
    <property type="term" value="P:lipid catabolic process"/>
    <property type="evidence" value="ECO:0007669"/>
    <property type="project" value="UniProtKB-KW"/>
</dbReference>
<dbReference type="Proteomes" id="UP000000314">
    <property type="component" value="Chromosome 1"/>
</dbReference>
<dbReference type="ESTHER" id="picpg-c4qw07">
    <property type="family name" value="Acidic_Lipase"/>
</dbReference>
<organism evidence="11 12">
    <name type="scientific">Komagataella phaffii (strain GS115 / ATCC 20864)</name>
    <name type="common">Yeast</name>
    <name type="synonym">Pichia pastoris</name>
    <dbReference type="NCBI Taxonomy" id="644223"/>
    <lineage>
        <taxon>Eukaryota</taxon>
        <taxon>Fungi</taxon>
        <taxon>Dikarya</taxon>
        <taxon>Ascomycota</taxon>
        <taxon>Saccharomycotina</taxon>
        <taxon>Pichiomycetes</taxon>
        <taxon>Pichiales</taxon>
        <taxon>Pichiaceae</taxon>
        <taxon>Komagataella</taxon>
    </lineage>
</organism>
<comment type="subcellular location">
    <subcellularLocation>
        <location evidence="1">Membrane</location>
        <topology evidence="1">Single-pass membrane protein</topology>
    </subcellularLocation>
</comment>
<evidence type="ECO:0000256" key="7">
    <source>
        <dbReference type="ARBA" id="ARBA00023098"/>
    </source>
</evidence>
<evidence type="ECO:0000259" key="10">
    <source>
        <dbReference type="Pfam" id="PF04083"/>
    </source>
</evidence>
<dbReference type="KEGG" id="ppa:PAS_chr1-1_0070"/>
<accession>C4QW07</accession>
<evidence type="ECO:0000256" key="9">
    <source>
        <dbReference type="PIRSR" id="PIRSR000862-1"/>
    </source>
</evidence>
<evidence type="ECO:0000256" key="5">
    <source>
        <dbReference type="ARBA" id="ARBA00022963"/>
    </source>
</evidence>
<evidence type="ECO:0000256" key="3">
    <source>
        <dbReference type="ARBA" id="ARBA00022692"/>
    </source>
</evidence>
<dbReference type="SUPFAM" id="SSF53474">
    <property type="entry name" value="alpha/beta-Hydrolases"/>
    <property type="match status" value="1"/>
</dbReference>
<feature type="active site" description="Charge relay system" evidence="9">
    <location>
        <position position="349"/>
    </location>
</feature>
<evidence type="ECO:0000256" key="2">
    <source>
        <dbReference type="ARBA" id="ARBA00010701"/>
    </source>
</evidence>
<protein>
    <submittedName>
        <fullName evidence="11">Steryl ester hydrolase, one of three gene products (Yeh1p, Yeh2p, Tgl1p)</fullName>
    </submittedName>
</protein>
<gene>
    <name evidence="11" type="ordered locus">PAS_chr1-1_0070</name>
</gene>
<sequence>MIIQQMTKAFIGIFRAIVYLWRLLFPPFIQNSSQDARIADARDIKDIVQFHGYQCKEYVVTTRDGYLLTVHRIYKDKIHDNPVVYLQHGLLTNSELFVLNDSPDKIIPFRLVDNGYDVWLGNNRGNKYSRNHTSISTKSKRFWNFSLNEYAIYNIPDSIRTILHITNKHKILAYIGFSQGTAQGLASLSLNPYLNDKIQLMIGLSPAFIPPNLRHPVASFAVNAYHYLPLVLGNRAIMPSVHFWKWAMGQEYYQRVVDLSLIYLFNWQGDNISSQQKQIGYPHLFSNSSVKSILHWFQIIKNQRFEMFDEKDHDSSPLNVIFGLKGHLPTPFPTNNISTKLLLMYGTNDTLMNIPTMLPYLPHENVLDIVPVQDYEHMDLLWGKNVDKLVIPTILKTLAEQVPLAEQVETVEKRFSKLLAPYMKQPVFEIEGPQRYATIQIS</sequence>
<dbReference type="GO" id="GO:0016020">
    <property type="term" value="C:membrane"/>
    <property type="evidence" value="ECO:0007669"/>
    <property type="project" value="UniProtKB-SubCell"/>
</dbReference>
<evidence type="ECO:0000313" key="11">
    <source>
        <dbReference type="EMBL" id="CAY67430.1"/>
    </source>
</evidence>
<dbReference type="InterPro" id="IPR029058">
    <property type="entry name" value="AB_hydrolase_fold"/>
</dbReference>
<keyword evidence="3" id="KW-0812">Transmembrane</keyword>
<evidence type="ECO:0000256" key="4">
    <source>
        <dbReference type="ARBA" id="ARBA00022801"/>
    </source>
</evidence>